<keyword evidence="2" id="KW-0812">Transmembrane</keyword>
<keyword evidence="2" id="KW-1133">Transmembrane helix</keyword>
<evidence type="ECO:0000313" key="4">
    <source>
        <dbReference type="Proteomes" id="UP001293718"/>
    </source>
</evidence>
<keyword evidence="4" id="KW-1185">Reference proteome</keyword>
<evidence type="ECO:0000256" key="1">
    <source>
        <dbReference type="SAM" id="MobiDB-lite"/>
    </source>
</evidence>
<proteinExistence type="predicted"/>
<gene>
    <name evidence="3" type="ORF">SM757_05135</name>
</gene>
<accession>A0ABU5IAR8</accession>
<sequence length="85" mass="9416">MAKPTPETKLPAHALRALRATSQSVEHRLETDWRFRLYVLFLRICLVVAGGFVLWLVLATMEAADVGSGRADASLSDPSHVERRG</sequence>
<dbReference type="Proteomes" id="UP001293718">
    <property type="component" value="Unassembled WGS sequence"/>
</dbReference>
<dbReference type="RefSeq" id="WP_157119253.1">
    <property type="nucleotide sequence ID" value="NZ_JAXOJX010000005.1"/>
</dbReference>
<feature type="transmembrane region" description="Helical" evidence="2">
    <location>
        <begin position="37"/>
        <end position="58"/>
    </location>
</feature>
<keyword evidence="2" id="KW-0472">Membrane</keyword>
<organism evidence="3 4">
    <name type="scientific">Azohydromonas lata</name>
    <dbReference type="NCBI Taxonomy" id="45677"/>
    <lineage>
        <taxon>Bacteria</taxon>
        <taxon>Pseudomonadati</taxon>
        <taxon>Pseudomonadota</taxon>
        <taxon>Betaproteobacteria</taxon>
        <taxon>Burkholderiales</taxon>
        <taxon>Sphaerotilaceae</taxon>
        <taxon>Azohydromonas</taxon>
    </lineage>
</organism>
<evidence type="ECO:0000256" key="2">
    <source>
        <dbReference type="SAM" id="Phobius"/>
    </source>
</evidence>
<protein>
    <submittedName>
        <fullName evidence="3">Uncharacterized protein</fullName>
    </submittedName>
</protein>
<name>A0ABU5IAR8_9BURK</name>
<evidence type="ECO:0000313" key="3">
    <source>
        <dbReference type="EMBL" id="MDZ5455949.1"/>
    </source>
</evidence>
<feature type="region of interest" description="Disordered" evidence="1">
    <location>
        <begin position="66"/>
        <end position="85"/>
    </location>
</feature>
<comment type="caution">
    <text evidence="3">The sequence shown here is derived from an EMBL/GenBank/DDBJ whole genome shotgun (WGS) entry which is preliminary data.</text>
</comment>
<reference evidence="3 4" key="1">
    <citation type="submission" date="2023-11" db="EMBL/GenBank/DDBJ databases">
        <title>Draft genome of Azohydromonas lata strain H1 (DSM1123), a polyhydroxyalkanoate producer.</title>
        <authorList>
            <person name="Traversa D."/>
            <person name="D'Addabbo P."/>
            <person name="Pazzani C."/>
            <person name="Manzari C."/>
            <person name="Chiara M."/>
            <person name="Scrascia M."/>
        </authorList>
    </citation>
    <scope>NUCLEOTIDE SEQUENCE [LARGE SCALE GENOMIC DNA]</scope>
    <source>
        <strain evidence="3 4">H1</strain>
    </source>
</reference>
<dbReference type="EMBL" id="JAXOJX010000005">
    <property type="protein sequence ID" value="MDZ5455949.1"/>
    <property type="molecule type" value="Genomic_DNA"/>
</dbReference>